<dbReference type="InterPro" id="IPR020103">
    <property type="entry name" value="PsdUridine_synth_cat_dom_sf"/>
</dbReference>
<dbReference type="InterPro" id="IPR001406">
    <property type="entry name" value="PsdUridine_synth_TruA"/>
</dbReference>
<evidence type="ECO:0000256" key="1">
    <source>
        <dbReference type="ARBA" id="ARBA00009375"/>
    </source>
</evidence>
<keyword evidence="2 4" id="KW-0819">tRNA processing</keyword>
<dbReference type="Gene3D" id="3.30.70.580">
    <property type="entry name" value="Pseudouridine synthase I, catalytic domain, N-terminal subdomain"/>
    <property type="match status" value="1"/>
</dbReference>
<comment type="catalytic activity">
    <reaction evidence="4 7">
        <text>uridine(38/39/40) in tRNA = pseudouridine(38/39/40) in tRNA</text>
        <dbReference type="Rhea" id="RHEA:22376"/>
        <dbReference type="Rhea" id="RHEA-COMP:10085"/>
        <dbReference type="Rhea" id="RHEA-COMP:10087"/>
        <dbReference type="ChEBI" id="CHEBI:65314"/>
        <dbReference type="ChEBI" id="CHEBI:65315"/>
        <dbReference type="EC" id="5.4.99.12"/>
    </reaction>
</comment>
<dbReference type="FunFam" id="3.30.70.580:FF:000001">
    <property type="entry name" value="tRNA pseudouridine synthase A"/>
    <property type="match status" value="1"/>
</dbReference>
<reference evidence="9" key="1">
    <citation type="submission" date="2022-10" db="EMBL/GenBank/DDBJ databases">
        <authorList>
            <person name="Yu W.X."/>
        </authorList>
    </citation>
    <scope>NUCLEOTIDE SEQUENCE</scope>
    <source>
        <strain evidence="9">AAT</strain>
    </source>
</reference>
<proteinExistence type="inferred from homology"/>
<dbReference type="RefSeq" id="WP_301189009.1">
    <property type="nucleotide sequence ID" value="NZ_JAPDPJ010000003.1"/>
</dbReference>
<evidence type="ECO:0000256" key="6">
    <source>
        <dbReference type="PIRSR" id="PIRSR001430-2"/>
    </source>
</evidence>
<dbReference type="Pfam" id="PF01416">
    <property type="entry name" value="PseudoU_synth_1"/>
    <property type="match status" value="2"/>
</dbReference>
<comment type="function">
    <text evidence="4">Formation of pseudouridine at positions 38, 39 and 40 in the anticodon stem and loop of transfer RNAs.</text>
</comment>
<dbReference type="InterPro" id="IPR020097">
    <property type="entry name" value="PsdUridine_synth_TruA_a/b_dom"/>
</dbReference>
<dbReference type="InterPro" id="IPR020095">
    <property type="entry name" value="PsdUridine_synth_TruA_C"/>
</dbReference>
<feature type="domain" description="Pseudouridine synthase I TruA alpha/beta" evidence="8">
    <location>
        <begin position="9"/>
        <end position="104"/>
    </location>
</feature>
<dbReference type="AlphaFoldDB" id="A0AAE3M1D8"/>
<name>A0AAE3M1D8_9BACT</name>
<dbReference type="Proteomes" id="UP001209229">
    <property type="component" value="Unassembled WGS sequence"/>
</dbReference>
<evidence type="ECO:0000256" key="2">
    <source>
        <dbReference type="ARBA" id="ARBA00022694"/>
    </source>
</evidence>
<sequence>MMRYFIELAYNGKNYHGWQIQPNAISVQEVLNDCISKVVREKVNVVGCGRTDTGVHASYFVAHFDCENDSIDSSQFCYKLNRFIPKDIAIYSLTKVEGETHSRFSAVSRTYEYHLVEKKNPFLQELAYQAPVALDFNLMNQAAQVLLDYIDFTSFSKLHTDVKTNNCKVVYAKWELLNGKWIFTIKADRFLRNMVRAIVGTLLEVGRGKMTIEQFRDVIATKDRGVAGTSAPAQALYLVDVGYPDDLFVSQIKKI</sequence>
<comment type="subunit">
    <text evidence="4">Homodimer.</text>
</comment>
<feature type="active site" description="Nucleophile" evidence="4 5">
    <location>
        <position position="52"/>
    </location>
</feature>
<dbReference type="PANTHER" id="PTHR11142:SF0">
    <property type="entry name" value="TRNA PSEUDOURIDINE SYNTHASE-LIKE 1"/>
    <property type="match status" value="1"/>
</dbReference>
<evidence type="ECO:0000313" key="9">
    <source>
        <dbReference type="EMBL" id="MCW3785437.1"/>
    </source>
</evidence>
<dbReference type="GO" id="GO:0031119">
    <property type="term" value="P:tRNA pseudouridine synthesis"/>
    <property type="evidence" value="ECO:0007669"/>
    <property type="project" value="UniProtKB-UniRule"/>
</dbReference>
<dbReference type="GO" id="GO:0003723">
    <property type="term" value="F:RNA binding"/>
    <property type="evidence" value="ECO:0007669"/>
    <property type="project" value="InterPro"/>
</dbReference>
<dbReference type="GO" id="GO:0160147">
    <property type="term" value="F:tRNA pseudouridine(38-40) synthase activity"/>
    <property type="evidence" value="ECO:0007669"/>
    <property type="project" value="UniProtKB-EC"/>
</dbReference>
<dbReference type="EMBL" id="JAPDPJ010000003">
    <property type="protein sequence ID" value="MCW3785437.1"/>
    <property type="molecule type" value="Genomic_DNA"/>
</dbReference>
<feature type="binding site" evidence="4 6">
    <location>
        <position position="111"/>
    </location>
    <ligand>
        <name>substrate</name>
    </ligand>
</feature>
<dbReference type="Gene3D" id="3.30.70.660">
    <property type="entry name" value="Pseudouridine synthase I, catalytic domain, C-terminal subdomain"/>
    <property type="match status" value="1"/>
</dbReference>
<dbReference type="EC" id="5.4.99.12" evidence="4"/>
<comment type="caution">
    <text evidence="9">The sequence shown here is derived from an EMBL/GenBank/DDBJ whole genome shotgun (WGS) entry which is preliminary data.</text>
</comment>
<evidence type="ECO:0000256" key="4">
    <source>
        <dbReference type="HAMAP-Rule" id="MF_00171"/>
    </source>
</evidence>
<evidence type="ECO:0000259" key="8">
    <source>
        <dbReference type="Pfam" id="PF01416"/>
    </source>
</evidence>
<organism evidence="9 10">
    <name type="scientific">Plebeiibacterium sediminum</name>
    <dbReference type="NCBI Taxonomy" id="2992112"/>
    <lineage>
        <taxon>Bacteria</taxon>
        <taxon>Pseudomonadati</taxon>
        <taxon>Bacteroidota</taxon>
        <taxon>Bacteroidia</taxon>
        <taxon>Marinilabiliales</taxon>
        <taxon>Marinilabiliaceae</taxon>
        <taxon>Plebeiibacterium</taxon>
    </lineage>
</organism>
<comment type="similarity">
    <text evidence="1 4 7">Belongs to the tRNA pseudouridine synthase TruA family.</text>
</comment>
<keyword evidence="3 4" id="KW-0413">Isomerase</keyword>
<keyword evidence="10" id="KW-1185">Reference proteome</keyword>
<dbReference type="PANTHER" id="PTHR11142">
    <property type="entry name" value="PSEUDOURIDYLATE SYNTHASE"/>
    <property type="match status" value="1"/>
</dbReference>
<dbReference type="InterPro" id="IPR020094">
    <property type="entry name" value="TruA/RsuA/RluB/E/F_N"/>
</dbReference>
<dbReference type="SUPFAM" id="SSF55120">
    <property type="entry name" value="Pseudouridine synthase"/>
    <property type="match status" value="1"/>
</dbReference>
<dbReference type="HAMAP" id="MF_00171">
    <property type="entry name" value="TruA"/>
    <property type="match status" value="1"/>
</dbReference>
<comment type="caution">
    <text evidence="4">Lacks conserved residue(s) required for the propagation of feature annotation.</text>
</comment>
<evidence type="ECO:0000256" key="5">
    <source>
        <dbReference type="PIRSR" id="PIRSR001430-1"/>
    </source>
</evidence>
<accession>A0AAE3M1D8</accession>
<dbReference type="NCBIfam" id="TIGR00071">
    <property type="entry name" value="hisT_truA"/>
    <property type="match status" value="1"/>
</dbReference>
<evidence type="ECO:0000256" key="7">
    <source>
        <dbReference type="RuleBase" id="RU003792"/>
    </source>
</evidence>
<evidence type="ECO:0000313" key="10">
    <source>
        <dbReference type="Proteomes" id="UP001209229"/>
    </source>
</evidence>
<feature type="domain" description="Pseudouridine synthase I TruA alpha/beta" evidence="8">
    <location>
        <begin position="151"/>
        <end position="244"/>
    </location>
</feature>
<dbReference type="PIRSF" id="PIRSF001430">
    <property type="entry name" value="tRNA_psdUrid_synth"/>
    <property type="match status" value="1"/>
</dbReference>
<dbReference type="CDD" id="cd02570">
    <property type="entry name" value="PseudoU_synth_EcTruA"/>
    <property type="match status" value="1"/>
</dbReference>
<evidence type="ECO:0000256" key="3">
    <source>
        <dbReference type="ARBA" id="ARBA00023235"/>
    </source>
</evidence>
<gene>
    <name evidence="4 9" type="primary">truA</name>
    <name evidence="9" type="ORF">OM075_03105</name>
</gene>
<protein>
    <recommendedName>
        <fullName evidence="4">tRNA pseudouridine synthase A</fullName>
        <ecNumber evidence="4">5.4.99.12</ecNumber>
    </recommendedName>
    <alternativeName>
        <fullName evidence="4">tRNA pseudouridine(38-40) synthase</fullName>
    </alternativeName>
    <alternativeName>
        <fullName evidence="4">tRNA pseudouridylate synthase I</fullName>
    </alternativeName>
    <alternativeName>
        <fullName evidence="4">tRNA-uridine isomerase I</fullName>
    </alternativeName>
</protein>